<dbReference type="EMBL" id="JAWWNJ010000016">
    <property type="protein sequence ID" value="KAK7039443.1"/>
    <property type="molecule type" value="Genomic_DNA"/>
</dbReference>
<accession>A0AAW0CHZ7</accession>
<gene>
    <name evidence="1" type="ORF">R3P38DRAFT_2899527</name>
</gene>
<evidence type="ECO:0000313" key="1">
    <source>
        <dbReference type="EMBL" id="KAK7039443.1"/>
    </source>
</evidence>
<proteinExistence type="predicted"/>
<dbReference type="AlphaFoldDB" id="A0AAW0CHZ7"/>
<organism evidence="1 2">
    <name type="scientific">Favolaschia claudopus</name>
    <dbReference type="NCBI Taxonomy" id="2862362"/>
    <lineage>
        <taxon>Eukaryota</taxon>
        <taxon>Fungi</taxon>
        <taxon>Dikarya</taxon>
        <taxon>Basidiomycota</taxon>
        <taxon>Agaricomycotina</taxon>
        <taxon>Agaricomycetes</taxon>
        <taxon>Agaricomycetidae</taxon>
        <taxon>Agaricales</taxon>
        <taxon>Marasmiineae</taxon>
        <taxon>Mycenaceae</taxon>
        <taxon>Favolaschia</taxon>
    </lineage>
</organism>
<comment type="caution">
    <text evidence="1">The sequence shown here is derived from an EMBL/GenBank/DDBJ whole genome shotgun (WGS) entry which is preliminary data.</text>
</comment>
<name>A0AAW0CHZ7_9AGAR</name>
<dbReference type="Proteomes" id="UP001362999">
    <property type="component" value="Unassembled WGS sequence"/>
</dbReference>
<reference evidence="1 2" key="1">
    <citation type="journal article" date="2024" name="J Genomics">
        <title>Draft genome sequencing and assembly of Favolaschia claudopus CIRM-BRFM 2984 isolated from oak limbs.</title>
        <authorList>
            <person name="Navarro D."/>
            <person name="Drula E."/>
            <person name="Chaduli D."/>
            <person name="Cazenave R."/>
            <person name="Ahrendt S."/>
            <person name="Wang J."/>
            <person name="Lipzen A."/>
            <person name="Daum C."/>
            <person name="Barry K."/>
            <person name="Grigoriev I.V."/>
            <person name="Favel A."/>
            <person name="Rosso M.N."/>
            <person name="Martin F."/>
        </authorList>
    </citation>
    <scope>NUCLEOTIDE SEQUENCE [LARGE SCALE GENOMIC DNA]</scope>
    <source>
        <strain evidence="1 2">CIRM-BRFM 2984</strain>
    </source>
</reference>
<sequence length="444" mass="50011">MSVETLCARIATLDNEIKLQRELLKKLKSEKSCVQYELNMIQDPISRLPLELSSQIFLHALGGFAKPGPLHVPVLILRVCNSWRDIALATPELWSAVHIAFPCATGNKKAVKTWLDRARPRPLSVILEGVFDHDVVDLVWKRARQLKHLEIWLAEELSDSEFEYDANDNDEAILWRDDNAPRRLSSLKTLKFTDRHVESDPIPVSMAHMVELLRLAPKLTECVFDVQELGRSDYSDVFEDGEKLVLPIVRRLLFGDPACGEGFGADDGIFPYLSVPKLEVLSISLHTITASDLLSFLTQHSPPLKELTLGDRKATKAVTLRKCLRAVPKLRRFEAWLLPYTAISLFKSLAKSPSLLRHLTTLIIHFRSLRGAQIYQPLWTAILDALTARRTQFQVFRLELPDSDGPPDANLPTADTIAALRTLAGGGMHIHITGVFESRVLEHH</sequence>
<evidence type="ECO:0000313" key="2">
    <source>
        <dbReference type="Proteomes" id="UP001362999"/>
    </source>
</evidence>
<dbReference type="InterPro" id="IPR032675">
    <property type="entry name" value="LRR_dom_sf"/>
</dbReference>
<keyword evidence="2" id="KW-1185">Reference proteome</keyword>
<dbReference type="Gene3D" id="3.80.10.10">
    <property type="entry name" value="Ribonuclease Inhibitor"/>
    <property type="match status" value="1"/>
</dbReference>
<protein>
    <submittedName>
        <fullName evidence="1">F-box domain-containing protein</fullName>
    </submittedName>
</protein>